<organism evidence="3 4">
    <name type="scientific">Candidatus Eisenbergiella merdigallinarum</name>
    <dbReference type="NCBI Taxonomy" id="2838552"/>
    <lineage>
        <taxon>Bacteria</taxon>
        <taxon>Bacillati</taxon>
        <taxon>Bacillota</taxon>
        <taxon>Clostridia</taxon>
        <taxon>Lachnospirales</taxon>
        <taxon>Lachnospiraceae</taxon>
        <taxon>Eisenbergiella</taxon>
    </lineage>
</organism>
<reference evidence="3" key="2">
    <citation type="submission" date="2021-04" db="EMBL/GenBank/DDBJ databases">
        <authorList>
            <person name="Gilroy R."/>
        </authorList>
    </citation>
    <scope>NUCLEOTIDE SEQUENCE</scope>
    <source>
        <strain evidence="3">USAMLcec3-2134</strain>
    </source>
</reference>
<dbReference type="EMBL" id="DWXE01000023">
    <property type="protein sequence ID" value="HJB91146.1"/>
    <property type="molecule type" value="Genomic_DNA"/>
</dbReference>
<protein>
    <submittedName>
        <fullName evidence="3">Alpha/beta hydrolase</fullName>
    </submittedName>
</protein>
<dbReference type="InterPro" id="IPR029058">
    <property type="entry name" value="AB_hydrolase_fold"/>
</dbReference>
<dbReference type="PANTHER" id="PTHR48081:SF6">
    <property type="entry name" value="PEPTIDASE S9 PROLYL OLIGOPEPTIDASE CATALYTIC DOMAIN-CONTAINING PROTEIN"/>
    <property type="match status" value="1"/>
</dbReference>
<feature type="domain" description="BD-FAE-like" evidence="2">
    <location>
        <begin position="32"/>
        <end position="217"/>
    </location>
</feature>
<evidence type="ECO:0000313" key="3">
    <source>
        <dbReference type="EMBL" id="HJB91146.1"/>
    </source>
</evidence>
<dbReference type="PANTHER" id="PTHR48081">
    <property type="entry name" value="AB HYDROLASE SUPERFAMILY PROTEIN C4A8.06C"/>
    <property type="match status" value="1"/>
</dbReference>
<reference evidence="3" key="1">
    <citation type="journal article" date="2021" name="PeerJ">
        <title>Extensive microbial diversity within the chicken gut microbiome revealed by metagenomics and culture.</title>
        <authorList>
            <person name="Gilroy R."/>
            <person name="Ravi A."/>
            <person name="Getino M."/>
            <person name="Pursley I."/>
            <person name="Horton D.L."/>
            <person name="Alikhan N.F."/>
            <person name="Baker D."/>
            <person name="Gharbi K."/>
            <person name="Hall N."/>
            <person name="Watson M."/>
            <person name="Adriaenssens E.M."/>
            <person name="Foster-Nyarko E."/>
            <person name="Jarju S."/>
            <person name="Secka A."/>
            <person name="Antonio M."/>
            <person name="Oren A."/>
            <person name="Chaudhuri R.R."/>
            <person name="La Ragione R."/>
            <person name="Hildebrand F."/>
            <person name="Pallen M.J."/>
        </authorList>
    </citation>
    <scope>NUCLEOTIDE SEQUENCE</scope>
    <source>
        <strain evidence="3">USAMLcec3-2134</strain>
    </source>
</reference>
<dbReference type="Proteomes" id="UP000886883">
    <property type="component" value="Unassembled WGS sequence"/>
</dbReference>
<dbReference type="InterPro" id="IPR050300">
    <property type="entry name" value="GDXG_lipolytic_enzyme"/>
</dbReference>
<dbReference type="InterPro" id="IPR049492">
    <property type="entry name" value="BD-FAE-like_dom"/>
</dbReference>
<gene>
    <name evidence="3" type="ORF">H9763_06710</name>
</gene>
<name>A0A9D2SDJ7_9FIRM</name>
<accession>A0A9D2SDJ7</accession>
<keyword evidence="1 3" id="KW-0378">Hydrolase</keyword>
<evidence type="ECO:0000313" key="4">
    <source>
        <dbReference type="Proteomes" id="UP000886883"/>
    </source>
</evidence>
<proteinExistence type="predicted"/>
<sequence>MFSETIPIRTDHTTARLTAYFQDASPELGLDRKRPVVLICPGGGYGFVSDREAEPVALRMCGMGFHACVLRYSVSPEIFPAALWELAASVAWLRQHSEEYHIDADKIVVCGFSAGAHLAGCLGVFWNRDFLRELTGFSAEEMKPDRLILSYPVVTSGTFAHRGSFDNLLGDDCRNAEKLELLSLEKQVTPAMPPVFLWHTFADDAVPVENSLLLAQAMREAGVAFELHIFPEGGHGLSLADAQTDNGTGTQIVPECAVWPALAADWIGRESGKAAPGI</sequence>
<comment type="caution">
    <text evidence="3">The sequence shown here is derived from an EMBL/GenBank/DDBJ whole genome shotgun (WGS) entry which is preliminary data.</text>
</comment>
<dbReference type="SUPFAM" id="SSF53474">
    <property type="entry name" value="alpha/beta-Hydrolases"/>
    <property type="match status" value="1"/>
</dbReference>
<evidence type="ECO:0000256" key="1">
    <source>
        <dbReference type="ARBA" id="ARBA00022801"/>
    </source>
</evidence>
<dbReference type="Pfam" id="PF20434">
    <property type="entry name" value="BD-FAE"/>
    <property type="match status" value="1"/>
</dbReference>
<dbReference type="AlphaFoldDB" id="A0A9D2SDJ7"/>
<dbReference type="Gene3D" id="3.40.50.1820">
    <property type="entry name" value="alpha/beta hydrolase"/>
    <property type="match status" value="1"/>
</dbReference>
<dbReference type="GO" id="GO:0016787">
    <property type="term" value="F:hydrolase activity"/>
    <property type="evidence" value="ECO:0007669"/>
    <property type="project" value="UniProtKB-KW"/>
</dbReference>
<evidence type="ECO:0000259" key="2">
    <source>
        <dbReference type="Pfam" id="PF20434"/>
    </source>
</evidence>